<feature type="region of interest" description="Disordered" evidence="1">
    <location>
        <begin position="249"/>
        <end position="271"/>
    </location>
</feature>
<dbReference type="AlphaFoldDB" id="A0A8H6NYN9"/>
<sequence length="289" mass="30932">MALRPSAATPSRCWFTDKAQKGSLAAGRGQEVWVFLLFLASRACSFANNHGIDYFSFPIYPYQIEHSLRVLPPLSPWLVIGTPSTAFPSLPQRRTHRRSQSLHVAPCLLSQPSRSHQKSAALLRRELFLVLGGCARRSHDAVNKVQGRPRPSAGDSHQGSTCRPGDLKVVVSKVDAASSLADIGPSALAAEREQKKLVKFVSPTKPKGPVTYDARGPVLPGPARRQDGQVGSAAAQGQDGDAACTRFVTGDHGERRRPTSSTSNDVGSVGLDHHASMEAGFARLAVAGE</sequence>
<proteinExistence type="predicted"/>
<evidence type="ECO:0000256" key="1">
    <source>
        <dbReference type="SAM" id="MobiDB-lite"/>
    </source>
</evidence>
<comment type="caution">
    <text evidence="2">The sequence shown here is derived from an EMBL/GenBank/DDBJ whole genome shotgun (WGS) entry which is preliminary data.</text>
</comment>
<protein>
    <submittedName>
        <fullName evidence="2">Uncharacterized protein</fullName>
    </submittedName>
</protein>
<dbReference type="Proteomes" id="UP000639643">
    <property type="component" value="Unassembled WGS sequence"/>
</dbReference>
<reference evidence="2" key="1">
    <citation type="journal article" date="2020" name="Phytopathology">
        <title>Genome Sequence Resources of Colletotrichum truncatum, C. plurivorum, C. musicola, and C. sojae: Four Species Pathogenic to Soybean (Glycine max).</title>
        <authorList>
            <person name="Rogerio F."/>
            <person name="Boufleur T.R."/>
            <person name="Ciampi-Guillardi M."/>
            <person name="Sukno S.A."/>
            <person name="Thon M.R."/>
            <person name="Massola Junior N.S."/>
            <person name="Baroncelli R."/>
        </authorList>
    </citation>
    <scope>NUCLEOTIDE SEQUENCE</scope>
    <source>
        <strain evidence="2">LFN0074</strain>
    </source>
</reference>
<keyword evidence="3" id="KW-1185">Reference proteome</keyword>
<evidence type="ECO:0000313" key="3">
    <source>
        <dbReference type="Proteomes" id="UP000639643"/>
    </source>
</evidence>
<accession>A0A8H6NYN9</accession>
<organism evidence="2 3">
    <name type="scientific">Colletotrichum musicola</name>
    <dbReference type="NCBI Taxonomy" id="2175873"/>
    <lineage>
        <taxon>Eukaryota</taxon>
        <taxon>Fungi</taxon>
        <taxon>Dikarya</taxon>
        <taxon>Ascomycota</taxon>
        <taxon>Pezizomycotina</taxon>
        <taxon>Sordariomycetes</taxon>
        <taxon>Hypocreomycetidae</taxon>
        <taxon>Glomerellales</taxon>
        <taxon>Glomerellaceae</taxon>
        <taxon>Colletotrichum</taxon>
        <taxon>Colletotrichum orchidearum species complex</taxon>
    </lineage>
</organism>
<feature type="region of interest" description="Disordered" evidence="1">
    <location>
        <begin position="140"/>
        <end position="164"/>
    </location>
</feature>
<evidence type="ECO:0000313" key="2">
    <source>
        <dbReference type="EMBL" id="KAF6844865.1"/>
    </source>
</evidence>
<dbReference type="EMBL" id="WIGM01000009">
    <property type="protein sequence ID" value="KAF6844865.1"/>
    <property type="molecule type" value="Genomic_DNA"/>
</dbReference>
<gene>
    <name evidence="2" type="ORF">CMUS01_00662</name>
</gene>
<name>A0A8H6NYN9_9PEZI</name>